<protein>
    <submittedName>
        <fullName evidence="1">Putative secreted protein</fullName>
    </submittedName>
</protein>
<reference evidence="1" key="1">
    <citation type="submission" date="2018-01" db="EMBL/GenBank/DDBJ databases">
        <title>An insight into the sialome of Amazonian anophelines.</title>
        <authorList>
            <person name="Ribeiro J.M."/>
            <person name="Scarpassa V."/>
            <person name="Calvo E."/>
        </authorList>
    </citation>
    <scope>NUCLEOTIDE SEQUENCE</scope>
    <source>
        <tissue evidence="1">Salivary glands</tissue>
    </source>
</reference>
<dbReference type="EMBL" id="GGFK01014455">
    <property type="protein sequence ID" value="MBW47776.1"/>
    <property type="molecule type" value="Transcribed_RNA"/>
</dbReference>
<evidence type="ECO:0000313" key="1">
    <source>
        <dbReference type="EMBL" id="MBW47776.1"/>
    </source>
</evidence>
<accession>A0A2M4B409</accession>
<sequence length="68" mass="7441">MSSKPTLVVLLSYVSGAPPDHVSTHPKKFLPITIVIDIIEGHSRAAHGSIVHHFHDPRDNAMAPNLLR</sequence>
<organism evidence="1">
    <name type="scientific">Anopheles triannulatus</name>
    <dbReference type="NCBI Taxonomy" id="58253"/>
    <lineage>
        <taxon>Eukaryota</taxon>
        <taxon>Metazoa</taxon>
        <taxon>Ecdysozoa</taxon>
        <taxon>Arthropoda</taxon>
        <taxon>Hexapoda</taxon>
        <taxon>Insecta</taxon>
        <taxon>Pterygota</taxon>
        <taxon>Neoptera</taxon>
        <taxon>Endopterygota</taxon>
        <taxon>Diptera</taxon>
        <taxon>Nematocera</taxon>
        <taxon>Culicoidea</taxon>
        <taxon>Culicidae</taxon>
        <taxon>Anophelinae</taxon>
        <taxon>Anopheles</taxon>
    </lineage>
</organism>
<dbReference type="AlphaFoldDB" id="A0A2M4B409"/>
<name>A0A2M4B409_9DIPT</name>
<proteinExistence type="predicted"/>